<evidence type="ECO:0000313" key="1">
    <source>
        <dbReference type="EMBL" id="MVZ96327.1"/>
    </source>
</evidence>
<organism evidence="1 2">
    <name type="scientific">Sphingorhabdus profundilacus</name>
    <dbReference type="NCBI Taxonomy" id="2509718"/>
    <lineage>
        <taxon>Bacteria</taxon>
        <taxon>Pseudomonadati</taxon>
        <taxon>Pseudomonadota</taxon>
        <taxon>Alphaproteobacteria</taxon>
        <taxon>Sphingomonadales</taxon>
        <taxon>Sphingomonadaceae</taxon>
        <taxon>Sphingorhabdus</taxon>
    </lineage>
</organism>
<sequence>MGDAGKGQLNKMTLAMASRNADNYRVIVAIPNESGMFPLKAIFASALIACSSTSAQAAVVAPVRVDCTCAGTNGGTVARDVNSSTSDALDEIKRRSGLTWGQMAEIFQVSRRTVHSWANGAAVRVAHAGLVTQLLQRVREFDDQPPFKVRDHLLRLSVDQTKTTSIVADESPILVGDNTPFAHHLKSRPGKINLRRG</sequence>
<accession>A0A6I4LSE0</accession>
<name>A0A6I4LSE0_9SPHN</name>
<evidence type="ECO:0000313" key="2">
    <source>
        <dbReference type="Proteomes" id="UP000471147"/>
    </source>
</evidence>
<dbReference type="RefSeq" id="WP_160352325.1">
    <property type="nucleotide sequence ID" value="NZ_SDWJ01000001.1"/>
</dbReference>
<dbReference type="Proteomes" id="UP000471147">
    <property type="component" value="Unassembled WGS sequence"/>
</dbReference>
<reference evidence="1 2" key="1">
    <citation type="submission" date="2019-01" db="EMBL/GenBank/DDBJ databases">
        <title>Sphingorhabdus lacus sp.nov., isolated from an oligotrophic freshwater lake.</title>
        <authorList>
            <person name="Park M."/>
        </authorList>
    </citation>
    <scope>NUCLEOTIDE SEQUENCE [LARGE SCALE GENOMIC DNA]</scope>
    <source>
        <strain evidence="1 2">IMCC26285</strain>
    </source>
</reference>
<comment type="caution">
    <text evidence="1">The sequence shown here is derived from an EMBL/GenBank/DDBJ whole genome shotgun (WGS) entry which is preliminary data.</text>
</comment>
<dbReference type="AlphaFoldDB" id="A0A6I4LSE0"/>
<keyword evidence="2" id="KW-1185">Reference proteome</keyword>
<proteinExistence type="predicted"/>
<gene>
    <name evidence="1" type="ORF">EUU23_01255</name>
</gene>
<dbReference type="OrthoDB" id="5149569at2"/>
<protein>
    <submittedName>
        <fullName evidence="1">Uncharacterized protein</fullName>
    </submittedName>
</protein>
<dbReference type="EMBL" id="SDWJ01000001">
    <property type="protein sequence ID" value="MVZ96327.1"/>
    <property type="molecule type" value="Genomic_DNA"/>
</dbReference>